<keyword evidence="3" id="KW-0479">Metal-binding</keyword>
<dbReference type="SUPFAM" id="SSF52833">
    <property type="entry name" value="Thioredoxin-like"/>
    <property type="match status" value="1"/>
</dbReference>
<dbReference type="InterPro" id="IPR036249">
    <property type="entry name" value="Thioredoxin-like_sf"/>
</dbReference>
<feature type="binding site" evidence="3">
    <location>
        <position position="84"/>
    </location>
    <ligand>
        <name>Cu cation</name>
        <dbReference type="ChEBI" id="CHEBI:23378"/>
    </ligand>
</feature>
<feature type="binding site" evidence="3">
    <location>
        <position position="173"/>
    </location>
    <ligand>
        <name>Cu cation</name>
        <dbReference type="ChEBI" id="CHEBI:23378"/>
    </ligand>
</feature>
<dbReference type="EMBL" id="FOAS01000003">
    <property type="protein sequence ID" value="SEK59174.1"/>
    <property type="molecule type" value="Genomic_DNA"/>
</dbReference>
<dbReference type="Pfam" id="PF02630">
    <property type="entry name" value="SCO1-SenC"/>
    <property type="match status" value="1"/>
</dbReference>
<keyword evidence="2 3" id="KW-0186">Copper</keyword>
<dbReference type="Proteomes" id="UP000185766">
    <property type="component" value="Unassembled WGS sequence"/>
</dbReference>
<organism evidence="6 7">
    <name type="scientific">Atopomonas hussainii</name>
    <dbReference type="NCBI Taxonomy" id="1429083"/>
    <lineage>
        <taxon>Bacteria</taxon>
        <taxon>Pseudomonadati</taxon>
        <taxon>Pseudomonadota</taxon>
        <taxon>Gammaproteobacteria</taxon>
        <taxon>Pseudomonadales</taxon>
        <taxon>Pseudomonadaceae</taxon>
        <taxon>Atopomonas</taxon>
    </lineage>
</organism>
<dbReference type="PROSITE" id="PS51352">
    <property type="entry name" value="THIOREDOXIN_2"/>
    <property type="match status" value="1"/>
</dbReference>
<protein>
    <submittedName>
        <fullName evidence="6">Protein SCO1/2</fullName>
    </submittedName>
</protein>
<name>A0A1H7IA00_9GAMM</name>
<dbReference type="RefSeq" id="WP_074865491.1">
    <property type="nucleotide sequence ID" value="NZ_FOAS01000003.1"/>
</dbReference>
<feature type="domain" description="Thioredoxin" evidence="5">
    <location>
        <begin position="46"/>
        <end position="208"/>
    </location>
</feature>
<dbReference type="CDD" id="cd02968">
    <property type="entry name" value="SCO"/>
    <property type="match status" value="1"/>
</dbReference>
<accession>A0A1H7IA00</accession>
<dbReference type="GO" id="GO:0046872">
    <property type="term" value="F:metal ion binding"/>
    <property type="evidence" value="ECO:0007669"/>
    <property type="project" value="UniProtKB-KW"/>
</dbReference>
<evidence type="ECO:0000256" key="4">
    <source>
        <dbReference type="PIRSR" id="PIRSR603782-2"/>
    </source>
</evidence>
<keyword evidence="4" id="KW-1015">Disulfide bond</keyword>
<comment type="similarity">
    <text evidence="1">Belongs to the SCO1/2 family.</text>
</comment>
<sequence length="210" mass="22496">MSNVQKTVAVLLAVIAVVLGLTIQKVLSGGESQAKPAQLDAGLVMLTTHRALPALTFINAEGQPQDVSQLTGKWRLVFFGYTFCPDICPTTLAELRQLQSRLPEALKQRMQVVLVSVDPARDTPQQLKQYLSFFDAGFAGLTGDLAQTQELATVLGIPFIPADTSKPNYTVDHGGNVALVGPDGALHGFLRSPLKVDKLLEVLPPILAGQ</sequence>
<dbReference type="AlphaFoldDB" id="A0A1H7IA00"/>
<dbReference type="STRING" id="1429083.GCA_001885685_00762"/>
<dbReference type="Gene3D" id="3.40.30.10">
    <property type="entry name" value="Glutaredoxin"/>
    <property type="match status" value="1"/>
</dbReference>
<evidence type="ECO:0000313" key="7">
    <source>
        <dbReference type="Proteomes" id="UP000185766"/>
    </source>
</evidence>
<feature type="binding site" evidence="3">
    <location>
        <position position="88"/>
    </location>
    <ligand>
        <name>Cu cation</name>
        <dbReference type="ChEBI" id="CHEBI:23378"/>
    </ligand>
</feature>
<gene>
    <name evidence="6" type="ORF">SAMN05216214_103237</name>
</gene>
<reference evidence="6 7" key="1">
    <citation type="submission" date="2016-10" db="EMBL/GenBank/DDBJ databases">
        <authorList>
            <person name="de Groot N.N."/>
        </authorList>
    </citation>
    <scope>NUCLEOTIDE SEQUENCE [LARGE SCALE GENOMIC DNA]</scope>
    <source>
        <strain evidence="6 7">JCM 19513</strain>
    </source>
</reference>
<keyword evidence="7" id="KW-1185">Reference proteome</keyword>
<evidence type="ECO:0000259" key="5">
    <source>
        <dbReference type="PROSITE" id="PS51352"/>
    </source>
</evidence>
<evidence type="ECO:0000256" key="2">
    <source>
        <dbReference type="ARBA" id="ARBA00023008"/>
    </source>
</evidence>
<evidence type="ECO:0000256" key="1">
    <source>
        <dbReference type="ARBA" id="ARBA00010996"/>
    </source>
</evidence>
<evidence type="ECO:0000313" key="6">
    <source>
        <dbReference type="EMBL" id="SEK59174.1"/>
    </source>
</evidence>
<dbReference type="InterPro" id="IPR013766">
    <property type="entry name" value="Thioredoxin_domain"/>
</dbReference>
<proteinExistence type="inferred from homology"/>
<feature type="disulfide bond" description="Redox-active" evidence="4">
    <location>
        <begin position="84"/>
        <end position="88"/>
    </location>
</feature>
<evidence type="ECO:0000256" key="3">
    <source>
        <dbReference type="PIRSR" id="PIRSR603782-1"/>
    </source>
</evidence>
<dbReference type="PANTHER" id="PTHR12151">
    <property type="entry name" value="ELECTRON TRANSPORT PROTIN SCO1/SENC FAMILY MEMBER"/>
    <property type="match status" value="1"/>
</dbReference>
<dbReference type="InterPro" id="IPR003782">
    <property type="entry name" value="SCO1/SenC"/>
</dbReference>
<dbReference type="PANTHER" id="PTHR12151:SF25">
    <property type="entry name" value="LINALOOL DEHYDRATASE_ISOMERASE DOMAIN-CONTAINING PROTEIN"/>
    <property type="match status" value="1"/>
</dbReference>